<dbReference type="AlphaFoldDB" id="A0A542YLA8"/>
<dbReference type="OrthoDB" id="4246007at2"/>
<feature type="domain" description="FAD-binding" evidence="2">
    <location>
        <begin position="25"/>
        <end position="312"/>
    </location>
</feature>
<dbReference type="PANTHER" id="PTHR43476">
    <property type="entry name" value="3-(3-HYDROXY-PHENYL)PROPIONATE/3-HYDROXYCINNAMIC ACID HYDROXYLASE"/>
    <property type="match status" value="1"/>
</dbReference>
<keyword evidence="4" id="KW-1185">Reference proteome</keyword>
<comment type="caution">
    <text evidence="3">The sequence shown here is derived from an EMBL/GenBank/DDBJ whole genome shotgun (WGS) entry which is preliminary data.</text>
</comment>
<dbReference type="Pfam" id="PF01494">
    <property type="entry name" value="FAD_binding_3"/>
    <property type="match status" value="1"/>
</dbReference>
<dbReference type="GO" id="GO:0071949">
    <property type="term" value="F:FAD binding"/>
    <property type="evidence" value="ECO:0007669"/>
    <property type="project" value="InterPro"/>
</dbReference>
<dbReference type="GO" id="GO:0019622">
    <property type="term" value="P:3-(3-hydroxy)phenylpropionate catabolic process"/>
    <property type="evidence" value="ECO:0007669"/>
    <property type="project" value="TreeGrafter"/>
</dbReference>
<evidence type="ECO:0000256" key="1">
    <source>
        <dbReference type="ARBA" id="ARBA00023002"/>
    </source>
</evidence>
<evidence type="ECO:0000313" key="4">
    <source>
        <dbReference type="Proteomes" id="UP000317998"/>
    </source>
</evidence>
<dbReference type="EMBL" id="VFOM01000001">
    <property type="protein sequence ID" value="TQL48724.1"/>
    <property type="molecule type" value="Genomic_DNA"/>
</dbReference>
<dbReference type="PANTHER" id="PTHR43476:SF3">
    <property type="entry name" value="FAD-BINDING MONOOXYGENASE"/>
    <property type="match status" value="1"/>
</dbReference>
<protein>
    <submittedName>
        <fullName evidence="3">2-polyprenyl-6-methoxyphenol hydroxylase-like FAD-dependent oxidoreductase</fullName>
    </submittedName>
</protein>
<evidence type="ECO:0000259" key="2">
    <source>
        <dbReference type="Pfam" id="PF01494"/>
    </source>
</evidence>
<sequence>MAEGAAGSTETGATAGPGAHPVVHDVAIVGAGPVGMLLAVLLAQGGRDVVVVDARSEISSRPRAIGIHPSGASALAAAGVDVSLQAAQIRGGVARADGRILGRMEFGSPVFSLPQQEVERMLRDRFEGIRPGSLWLGRRVTGLAHTARGVELLGTGIVARLVVGADGVDSVVRRAAGVHFRSRFGRAHYLMADLPAGGSDEDGAVLFFERGGVVESFPLVGGGRRWVALTPSPVGADGVTLASIVEDRTGAVIPTEGGSSSFTARQRLAESMVADGVVLIGDAAHEISPIGGQGLNLGWLDARALAVLLLREAHPSSASWRRFDRIRRRSARRAAGLAAFNMLVGRPLPGWVHALRTFGIRVLASPPFRRSLADAFTMRRR</sequence>
<name>A0A542YLA8_9MICO</name>
<proteinExistence type="predicted"/>
<gene>
    <name evidence="3" type="ORF">FB562_1822</name>
</gene>
<dbReference type="InterPro" id="IPR050631">
    <property type="entry name" value="PheA/TfdB_FAD_monoxygenase"/>
</dbReference>
<accession>A0A542YLA8</accession>
<dbReference type="SUPFAM" id="SSF51905">
    <property type="entry name" value="FAD/NAD(P)-binding domain"/>
    <property type="match status" value="1"/>
</dbReference>
<dbReference type="Proteomes" id="UP000317998">
    <property type="component" value="Unassembled WGS sequence"/>
</dbReference>
<evidence type="ECO:0000313" key="3">
    <source>
        <dbReference type="EMBL" id="TQL48724.1"/>
    </source>
</evidence>
<dbReference type="Gene3D" id="3.50.50.60">
    <property type="entry name" value="FAD/NAD(P)-binding domain"/>
    <property type="match status" value="2"/>
</dbReference>
<dbReference type="InterPro" id="IPR036188">
    <property type="entry name" value="FAD/NAD-bd_sf"/>
</dbReference>
<dbReference type="InterPro" id="IPR002938">
    <property type="entry name" value="FAD-bd"/>
</dbReference>
<organism evidence="3 4">
    <name type="scientific">Homoserinimonas aerilata</name>
    <dbReference type="NCBI Taxonomy" id="1162970"/>
    <lineage>
        <taxon>Bacteria</taxon>
        <taxon>Bacillati</taxon>
        <taxon>Actinomycetota</taxon>
        <taxon>Actinomycetes</taxon>
        <taxon>Micrococcales</taxon>
        <taxon>Microbacteriaceae</taxon>
        <taxon>Homoserinimonas</taxon>
    </lineage>
</organism>
<dbReference type="GO" id="GO:0008688">
    <property type="term" value="F:3-(3-hydroxyphenyl)propionate hydroxylase activity"/>
    <property type="evidence" value="ECO:0007669"/>
    <property type="project" value="TreeGrafter"/>
</dbReference>
<dbReference type="RefSeq" id="WP_141880799.1">
    <property type="nucleotide sequence ID" value="NZ_VFOM01000001.1"/>
</dbReference>
<reference evidence="3 4" key="1">
    <citation type="submission" date="2019-06" db="EMBL/GenBank/DDBJ databases">
        <title>Sequencing the genomes of 1000 actinobacteria strains.</title>
        <authorList>
            <person name="Klenk H.-P."/>
        </authorList>
    </citation>
    <scope>NUCLEOTIDE SEQUENCE [LARGE SCALE GENOMIC DNA]</scope>
    <source>
        <strain evidence="3 4">DSM 26477</strain>
    </source>
</reference>
<keyword evidence="1" id="KW-0560">Oxidoreductase</keyword>
<dbReference type="PRINTS" id="PR00420">
    <property type="entry name" value="RNGMNOXGNASE"/>
</dbReference>